<accession>A0ABM8I2U2</accession>
<dbReference type="Proteomes" id="UP001305815">
    <property type="component" value="Chromosome"/>
</dbReference>
<protein>
    <submittedName>
        <fullName evidence="1">Uncharacterized protein</fullName>
    </submittedName>
</protein>
<proteinExistence type="predicted"/>
<dbReference type="EMBL" id="AP027742">
    <property type="protein sequence ID" value="BDZ76308.1"/>
    <property type="molecule type" value="Genomic_DNA"/>
</dbReference>
<evidence type="ECO:0000313" key="1">
    <source>
        <dbReference type="EMBL" id="BDZ76308.1"/>
    </source>
</evidence>
<organism evidence="1 2">
    <name type="scientific">Claveliimonas bilis</name>
    <dbReference type="NCBI Taxonomy" id="3028070"/>
    <lineage>
        <taxon>Bacteria</taxon>
        <taxon>Bacillati</taxon>
        <taxon>Bacillota</taxon>
        <taxon>Clostridia</taxon>
        <taxon>Lachnospirales</taxon>
        <taxon>Lachnospiraceae</taxon>
        <taxon>Claveliimonas</taxon>
    </lineage>
</organism>
<evidence type="ECO:0000313" key="2">
    <source>
        <dbReference type="Proteomes" id="UP001305815"/>
    </source>
</evidence>
<reference evidence="2" key="1">
    <citation type="journal article" date="2023" name="Int. J. Syst. Evol. Microbiol.">
        <title>Claveliimonas bilis gen. nov., sp. nov., deoxycholic acid-producing bacteria isolated from human faeces, and reclassification of Sellimonas monacensis Zenner et al. 2021 as Claveliimonas monacensis comb. nov.</title>
        <authorList>
            <person name="Hisatomi A."/>
            <person name="Kastawa N.W.E.P.G."/>
            <person name="Song I."/>
            <person name="Ohkuma M."/>
            <person name="Fukiya S."/>
            <person name="Sakamoto M."/>
        </authorList>
    </citation>
    <scope>NUCLEOTIDE SEQUENCE [LARGE SCALE GENOMIC DNA]</scope>
    <source>
        <strain evidence="2">12BBH14</strain>
    </source>
</reference>
<dbReference type="RefSeq" id="WP_316266144.1">
    <property type="nucleotide sequence ID" value="NZ_AP027742.1"/>
</dbReference>
<gene>
    <name evidence="1" type="ORF">Lac1_04910</name>
</gene>
<keyword evidence="2" id="KW-1185">Reference proteome</keyword>
<sequence>MYKVKGGGSRIADNFEGRHLTADMEPMYYETLEYYVYNKESSESYERTAAGSNNKRHRLPN</sequence>
<name>A0ABM8I2U2_9FIRM</name>